<dbReference type="Proteomes" id="UP000501240">
    <property type="component" value="Chromosome"/>
</dbReference>
<evidence type="ECO:0000256" key="1">
    <source>
        <dbReference type="SAM" id="MobiDB-lite"/>
    </source>
</evidence>
<evidence type="ECO:0000313" key="4">
    <source>
        <dbReference type="EMBL" id="QKG20897.1"/>
    </source>
</evidence>
<feature type="domain" description="J" evidence="3">
    <location>
        <begin position="12"/>
        <end position="79"/>
    </location>
</feature>
<dbReference type="RefSeq" id="WP_281382853.1">
    <property type="nucleotide sequence ID" value="NZ_CP053892.1"/>
</dbReference>
<name>A0A7D3ZE82_ACTVE</name>
<sequence length="320" mass="34311">MPAAFGEPADEDAYDLLDVRSDASAEEIKKAWRRLARDRHPDTVAGGPEAKAAATERFQRLNAAYTVLTRDRAAYDAHRRSVREAAAEDAGEDGPAPTVEEVVDDPWDAASPGAPGAPPAPGREADPWDSAAPGAPPPPTYLPPHRHPPPPRSPFPYVPPSPTHQAAPPRRRKVVSRLGIGCAVLWAGFWFLVAGATLLSAVLDDKPSAEVAVPAALAGTWKGKATDRGAEHSEWDVELTLEEGKKDGEIRYLHGKCAGTAVPLTFSDRTLTVRTDFSDDASACDVGDMHLTRRKGGKADLVYYDSGKKTKSAIGVLYRE</sequence>
<dbReference type="Gene3D" id="1.10.287.110">
    <property type="entry name" value="DnaJ domain"/>
    <property type="match status" value="1"/>
</dbReference>
<dbReference type="SUPFAM" id="SSF46565">
    <property type="entry name" value="Chaperone J-domain"/>
    <property type="match status" value="1"/>
</dbReference>
<gene>
    <name evidence="4" type="ORF">ACTIVE_2535</name>
</gene>
<keyword evidence="2" id="KW-0812">Transmembrane</keyword>
<keyword evidence="2" id="KW-0472">Membrane</keyword>
<dbReference type="Pfam" id="PF00226">
    <property type="entry name" value="DnaJ"/>
    <property type="match status" value="1"/>
</dbReference>
<keyword evidence="5" id="KW-1185">Reference proteome</keyword>
<evidence type="ECO:0000256" key="2">
    <source>
        <dbReference type="SAM" id="Phobius"/>
    </source>
</evidence>
<keyword evidence="2" id="KW-1133">Transmembrane helix</keyword>
<feature type="transmembrane region" description="Helical" evidence="2">
    <location>
        <begin position="178"/>
        <end position="203"/>
    </location>
</feature>
<evidence type="ECO:0000313" key="5">
    <source>
        <dbReference type="Proteomes" id="UP000501240"/>
    </source>
</evidence>
<dbReference type="PROSITE" id="PS50076">
    <property type="entry name" value="DNAJ_2"/>
    <property type="match status" value="1"/>
</dbReference>
<accession>A0A7D3ZE82</accession>
<dbReference type="SMART" id="SM00271">
    <property type="entry name" value="DnaJ"/>
    <property type="match status" value="1"/>
</dbReference>
<dbReference type="InterPro" id="IPR036869">
    <property type="entry name" value="J_dom_sf"/>
</dbReference>
<dbReference type="InterPro" id="IPR050817">
    <property type="entry name" value="DjlA_DnaK_co-chaperone"/>
</dbReference>
<evidence type="ECO:0000259" key="3">
    <source>
        <dbReference type="PROSITE" id="PS50076"/>
    </source>
</evidence>
<organism evidence="4 5">
    <name type="scientific">Actinomadura verrucosospora</name>
    <dbReference type="NCBI Taxonomy" id="46165"/>
    <lineage>
        <taxon>Bacteria</taxon>
        <taxon>Bacillati</taxon>
        <taxon>Actinomycetota</taxon>
        <taxon>Actinomycetes</taxon>
        <taxon>Streptosporangiales</taxon>
        <taxon>Thermomonosporaceae</taxon>
        <taxon>Actinomadura</taxon>
    </lineage>
</organism>
<dbReference type="InterPro" id="IPR001623">
    <property type="entry name" value="DnaJ_domain"/>
</dbReference>
<feature type="region of interest" description="Disordered" evidence="1">
    <location>
        <begin position="105"/>
        <end position="170"/>
    </location>
</feature>
<reference evidence="4 5" key="1">
    <citation type="submission" date="2020-05" db="EMBL/GenBank/DDBJ databases">
        <title>Actinomadura verrucosospora NRRL-B18236 (PFL_A860) Genome sequencing and assembly.</title>
        <authorList>
            <person name="Samborskyy M."/>
        </authorList>
    </citation>
    <scope>NUCLEOTIDE SEQUENCE [LARGE SCALE GENOMIC DNA]</scope>
    <source>
        <strain evidence="4 5">NRRL:B18236</strain>
    </source>
</reference>
<proteinExistence type="predicted"/>
<protein>
    <recommendedName>
        <fullName evidence="3">J domain-containing protein</fullName>
    </recommendedName>
</protein>
<feature type="compositionally biased region" description="Pro residues" evidence="1">
    <location>
        <begin position="150"/>
        <end position="162"/>
    </location>
</feature>
<dbReference type="PRINTS" id="PR00625">
    <property type="entry name" value="JDOMAIN"/>
</dbReference>
<dbReference type="AlphaFoldDB" id="A0A7D3ZE82"/>
<dbReference type="EMBL" id="CP053892">
    <property type="protein sequence ID" value="QKG20897.1"/>
    <property type="molecule type" value="Genomic_DNA"/>
</dbReference>
<dbReference type="CDD" id="cd06257">
    <property type="entry name" value="DnaJ"/>
    <property type="match status" value="1"/>
</dbReference>
<dbReference type="PANTHER" id="PTHR24074">
    <property type="entry name" value="CO-CHAPERONE PROTEIN DJLA"/>
    <property type="match status" value="1"/>
</dbReference>